<name>A0A317NSQ8_9NOCA</name>
<dbReference type="Gene3D" id="3.30.920.30">
    <property type="entry name" value="Hypothetical protein"/>
    <property type="match status" value="1"/>
</dbReference>
<evidence type="ECO:0008006" key="3">
    <source>
        <dbReference type="Google" id="ProtNLM"/>
    </source>
</evidence>
<dbReference type="AlphaFoldDB" id="A0A317NSQ8"/>
<dbReference type="SUPFAM" id="SSF54786">
    <property type="entry name" value="YcfA/nrd intein domain"/>
    <property type="match status" value="1"/>
</dbReference>
<reference evidence="1 2" key="1">
    <citation type="submission" date="2018-05" db="EMBL/GenBank/DDBJ databases">
        <title>Genomic Encyclopedia of Type Strains, Phase IV (KMG-IV): sequencing the most valuable type-strain genomes for metagenomic binning, comparative biology and taxonomic classification.</title>
        <authorList>
            <person name="Goeker M."/>
        </authorList>
    </citation>
    <scope>NUCLEOTIDE SEQUENCE [LARGE SCALE GENOMIC DNA]</scope>
    <source>
        <strain evidence="1 2">DSM 44717</strain>
    </source>
</reference>
<accession>A0A317NSQ8</accession>
<dbReference type="EMBL" id="QGTL01000003">
    <property type="protein sequence ID" value="PWV78007.1"/>
    <property type="molecule type" value="Genomic_DNA"/>
</dbReference>
<organism evidence="1 2">
    <name type="scientific">Nocardia neocaledoniensis</name>
    <dbReference type="NCBI Taxonomy" id="236511"/>
    <lineage>
        <taxon>Bacteria</taxon>
        <taxon>Bacillati</taxon>
        <taxon>Actinomycetota</taxon>
        <taxon>Actinomycetes</taxon>
        <taxon>Mycobacteriales</taxon>
        <taxon>Nocardiaceae</taxon>
        <taxon>Nocardia</taxon>
    </lineage>
</organism>
<proteinExistence type="predicted"/>
<keyword evidence="2" id="KW-1185">Reference proteome</keyword>
<dbReference type="InterPro" id="IPR038570">
    <property type="entry name" value="HicA_sf"/>
</dbReference>
<evidence type="ECO:0000313" key="1">
    <source>
        <dbReference type="EMBL" id="PWV78007.1"/>
    </source>
</evidence>
<sequence length="73" mass="7931">MVIAPEPTRTTLKRLVAAGFTSRPGKGSHTMWICRHRVITVTVASGHNSQSPGMVRTVNKAIAHCTQQCTEES</sequence>
<comment type="caution">
    <text evidence="1">The sequence shown here is derived from an EMBL/GenBank/DDBJ whole genome shotgun (WGS) entry which is preliminary data.</text>
</comment>
<protein>
    <recommendedName>
        <fullName evidence="3">HicA-like toxin of HicAB toxin-antitoxin system</fullName>
    </recommendedName>
</protein>
<dbReference type="Proteomes" id="UP000246410">
    <property type="component" value="Unassembled WGS sequence"/>
</dbReference>
<gene>
    <name evidence="1" type="ORF">DFR69_103613</name>
</gene>
<evidence type="ECO:0000313" key="2">
    <source>
        <dbReference type="Proteomes" id="UP000246410"/>
    </source>
</evidence>